<dbReference type="RefSeq" id="WP_308704516.1">
    <property type="nucleotide sequence ID" value="NZ_JAVCWF010000002.1"/>
</dbReference>
<comment type="caution">
    <text evidence="1">The sequence shown here is derived from an EMBL/GenBank/DDBJ whole genome shotgun (WGS) entry which is preliminary data.</text>
</comment>
<accession>A0ABU1AD44</accession>
<reference evidence="1 2" key="1">
    <citation type="journal article" date="2023" name="Int. J. Syst. Evol. Microbiol.">
        <title>Lactiplantibacillus brownii sp. nov., a novel psychrotolerant species isolated from sauerkraut.</title>
        <authorList>
            <person name="Heng Y.C."/>
            <person name="Silvaraju S."/>
            <person name="Lee J.K.Y."/>
            <person name="Kittelmann S."/>
        </authorList>
    </citation>
    <scope>NUCLEOTIDE SEQUENCE [LARGE SCALE GENOMIC DNA]</scope>
    <source>
        <strain evidence="1 2">WILCCON 0030</strain>
    </source>
</reference>
<name>A0ABU1AD44_9LACO</name>
<evidence type="ECO:0000313" key="2">
    <source>
        <dbReference type="Proteomes" id="UP001227831"/>
    </source>
</evidence>
<keyword evidence="2" id="KW-1185">Reference proteome</keyword>
<evidence type="ECO:0000313" key="1">
    <source>
        <dbReference type="EMBL" id="MDQ7938761.1"/>
    </source>
</evidence>
<sequence length="260" mass="30110">MKLSFRDCSYKAPYNVKDAFNNGSIVKTKYDIIREVIELLRAWSMIKTLTPQDCKKSNTICLNYGKGMSSRFIYVQNDKRIITMQNPFTVRESQQSPGAFELVDPITNLVMNARNVSILTVLFNPKGNSLFKGTKSQEQVVKYSPYSCLVDDTARGTDDMNNISTIEDFFRETFDSFGVKNIEDEYFYKWWVLFCRFLSFDSEYVRYDDDIENTSESHPRYHLDINLGSSFKIGVGKKYNVADVFNLLDKNGNTPNLKFK</sequence>
<dbReference type="Proteomes" id="UP001227831">
    <property type="component" value="Unassembled WGS sequence"/>
</dbReference>
<protein>
    <submittedName>
        <fullName evidence="1">Uncharacterized protein</fullName>
    </submittedName>
</protein>
<gene>
    <name evidence="1" type="ORF">RA086_14190</name>
</gene>
<dbReference type="EMBL" id="JAVCWF010000002">
    <property type="protein sequence ID" value="MDQ7938761.1"/>
    <property type="molecule type" value="Genomic_DNA"/>
</dbReference>
<proteinExistence type="predicted"/>
<organism evidence="1 2">
    <name type="scientific">Lactiplantibacillus brownii</name>
    <dbReference type="NCBI Taxonomy" id="3069269"/>
    <lineage>
        <taxon>Bacteria</taxon>
        <taxon>Bacillati</taxon>
        <taxon>Bacillota</taxon>
        <taxon>Bacilli</taxon>
        <taxon>Lactobacillales</taxon>
        <taxon>Lactobacillaceae</taxon>
        <taxon>Lactiplantibacillus</taxon>
    </lineage>
</organism>